<reference evidence="1" key="2">
    <citation type="submission" date="2021-09" db="EMBL/GenBank/DDBJ databases">
        <authorList>
            <person name="Gilroy R."/>
        </authorList>
    </citation>
    <scope>NUCLEOTIDE SEQUENCE</scope>
    <source>
        <strain evidence="1">CHK193-16274</strain>
    </source>
</reference>
<name>A0A921GAW0_9FIRM</name>
<dbReference type="AlphaFoldDB" id="A0A921GAW0"/>
<reference evidence="1" key="1">
    <citation type="journal article" date="2021" name="PeerJ">
        <title>Extensive microbial diversity within the chicken gut microbiome revealed by metagenomics and culture.</title>
        <authorList>
            <person name="Gilroy R."/>
            <person name="Ravi A."/>
            <person name="Getino M."/>
            <person name="Pursley I."/>
            <person name="Horton D.L."/>
            <person name="Alikhan N.F."/>
            <person name="Baker D."/>
            <person name="Gharbi K."/>
            <person name="Hall N."/>
            <person name="Watson M."/>
            <person name="Adriaenssens E.M."/>
            <person name="Foster-Nyarko E."/>
            <person name="Jarju S."/>
            <person name="Secka A."/>
            <person name="Antonio M."/>
            <person name="Oren A."/>
            <person name="Chaudhuri R.R."/>
            <person name="La Ragione R."/>
            <person name="Hildebrand F."/>
            <person name="Pallen M.J."/>
        </authorList>
    </citation>
    <scope>NUCLEOTIDE SEQUENCE</scope>
    <source>
        <strain evidence="1">CHK193-16274</strain>
    </source>
</reference>
<sequence>MTREDYIILGFDLSPYREQIYTDEWRTDENIDKWECCQTKGNIQLFTDPMSGSHLYFGYILSAQDEFDEPEVTKISLRDREIKYMDEMWEKVLEALSETKIISESMLEAIAKGKIPFELICFTEYR</sequence>
<accession>A0A921GAW0</accession>
<dbReference type="Proteomes" id="UP000749320">
    <property type="component" value="Unassembled WGS sequence"/>
</dbReference>
<proteinExistence type="predicted"/>
<evidence type="ECO:0000313" key="2">
    <source>
        <dbReference type="Proteomes" id="UP000749320"/>
    </source>
</evidence>
<organism evidence="1 2">
    <name type="scientific">Thomasclavelia spiroformis</name>
    <dbReference type="NCBI Taxonomy" id="29348"/>
    <lineage>
        <taxon>Bacteria</taxon>
        <taxon>Bacillati</taxon>
        <taxon>Bacillota</taxon>
        <taxon>Erysipelotrichia</taxon>
        <taxon>Erysipelotrichales</taxon>
        <taxon>Coprobacillaceae</taxon>
        <taxon>Thomasclavelia</taxon>
    </lineage>
</organism>
<dbReference type="EMBL" id="DYWV01000161">
    <property type="protein sequence ID" value="HJF40219.1"/>
    <property type="molecule type" value="Genomic_DNA"/>
</dbReference>
<protein>
    <submittedName>
        <fullName evidence="1">Uncharacterized protein</fullName>
    </submittedName>
</protein>
<gene>
    <name evidence="1" type="ORF">K8V91_04775</name>
</gene>
<evidence type="ECO:0000313" key="1">
    <source>
        <dbReference type="EMBL" id="HJF40219.1"/>
    </source>
</evidence>
<comment type="caution">
    <text evidence="1">The sequence shown here is derived from an EMBL/GenBank/DDBJ whole genome shotgun (WGS) entry which is preliminary data.</text>
</comment>